<dbReference type="STRING" id="35608.A0A2U1MRZ1"/>
<dbReference type="InterPro" id="IPR012340">
    <property type="entry name" value="NA-bd_OB-fold"/>
</dbReference>
<dbReference type="Proteomes" id="UP000245207">
    <property type="component" value="Unassembled WGS sequence"/>
</dbReference>
<protein>
    <submittedName>
        <fullName evidence="3">Nucleic acid-binding, OB-fold protein</fullName>
    </submittedName>
</protein>
<feature type="domain" description="Replication factor A C-terminal" evidence="2">
    <location>
        <begin position="208"/>
        <end position="316"/>
    </location>
</feature>
<organism evidence="3 4">
    <name type="scientific">Artemisia annua</name>
    <name type="common">Sweet wormwood</name>
    <dbReference type="NCBI Taxonomy" id="35608"/>
    <lineage>
        <taxon>Eukaryota</taxon>
        <taxon>Viridiplantae</taxon>
        <taxon>Streptophyta</taxon>
        <taxon>Embryophyta</taxon>
        <taxon>Tracheophyta</taxon>
        <taxon>Spermatophyta</taxon>
        <taxon>Magnoliopsida</taxon>
        <taxon>eudicotyledons</taxon>
        <taxon>Gunneridae</taxon>
        <taxon>Pentapetalae</taxon>
        <taxon>asterids</taxon>
        <taxon>campanulids</taxon>
        <taxon>Asterales</taxon>
        <taxon>Asteraceae</taxon>
        <taxon>Asteroideae</taxon>
        <taxon>Anthemideae</taxon>
        <taxon>Artemisiinae</taxon>
        <taxon>Artemisia</taxon>
    </lineage>
</organism>
<dbReference type="OrthoDB" id="694146at2759"/>
<evidence type="ECO:0000313" key="3">
    <source>
        <dbReference type="EMBL" id="PWA64002.1"/>
    </source>
</evidence>
<reference evidence="3 4" key="1">
    <citation type="journal article" date="2018" name="Mol. Plant">
        <title>The genome of Artemisia annua provides insight into the evolution of Asteraceae family and artemisinin biosynthesis.</title>
        <authorList>
            <person name="Shen Q."/>
            <person name="Zhang L."/>
            <person name="Liao Z."/>
            <person name="Wang S."/>
            <person name="Yan T."/>
            <person name="Shi P."/>
            <person name="Liu M."/>
            <person name="Fu X."/>
            <person name="Pan Q."/>
            <person name="Wang Y."/>
            <person name="Lv Z."/>
            <person name="Lu X."/>
            <person name="Zhang F."/>
            <person name="Jiang W."/>
            <person name="Ma Y."/>
            <person name="Chen M."/>
            <person name="Hao X."/>
            <person name="Li L."/>
            <person name="Tang Y."/>
            <person name="Lv G."/>
            <person name="Zhou Y."/>
            <person name="Sun X."/>
            <person name="Brodelius P.E."/>
            <person name="Rose J.K.C."/>
            <person name="Tang K."/>
        </authorList>
    </citation>
    <scope>NUCLEOTIDE SEQUENCE [LARGE SCALE GENOMIC DNA]</scope>
    <source>
        <strain evidence="4">cv. Huhao1</strain>
        <tissue evidence="3">Leaf</tissue>
    </source>
</reference>
<dbReference type="Gene3D" id="2.40.50.140">
    <property type="entry name" value="Nucleic acid-binding proteins"/>
    <property type="match status" value="2"/>
</dbReference>
<evidence type="ECO:0000256" key="1">
    <source>
        <dbReference type="SAM" id="MobiDB-lite"/>
    </source>
</evidence>
<dbReference type="PANTHER" id="PTHR47165:SF3">
    <property type="entry name" value="RETROTRANSPOSON-LIKE PROTEIN"/>
    <property type="match status" value="1"/>
</dbReference>
<comment type="caution">
    <text evidence="3">The sequence shown here is derived from an EMBL/GenBank/DDBJ whole genome shotgun (WGS) entry which is preliminary data.</text>
</comment>
<feature type="region of interest" description="Disordered" evidence="1">
    <location>
        <begin position="419"/>
        <end position="450"/>
    </location>
</feature>
<gene>
    <name evidence="3" type="ORF">CTI12_AA294810</name>
</gene>
<dbReference type="SUPFAM" id="SSF50249">
    <property type="entry name" value="Nucleic acid-binding proteins"/>
    <property type="match status" value="2"/>
</dbReference>
<accession>A0A2U1MRZ1</accession>
<proteinExistence type="predicted"/>
<dbReference type="AlphaFoldDB" id="A0A2U1MRZ1"/>
<name>A0A2U1MRZ1_ARTAN</name>
<dbReference type="PANTHER" id="PTHR47165">
    <property type="entry name" value="OS03G0429900 PROTEIN"/>
    <property type="match status" value="1"/>
</dbReference>
<dbReference type="Pfam" id="PF08646">
    <property type="entry name" value="Rep_fac-A_C"/>
    <property type="match status" value="1"/>
</dbReference>
<dbReference type="CDD" id="cd04481">
    <property type="entry name" value="RPA1_DBD_B_like"/>
    <property type="match status" value="1"/>
</dbReference>
<feature type="region of interest" description="Disordered" evidence="1">
    <location>
        <begin position="339"/>
        <end position="359"/>
    </location>
</feature>
<sequence length="450" mass="51188">MADSSIIPIQQRGKQKMIEVEANIRDLKPKDRNRAIEAKIYRAWMARDPPDTTEKGCHYIGCYINSGETDTIGDPNKDQMLMRRIEIQNLNRNSIELTLWDDLAETFKKDKIDKLEKPVIIIVSSCRVSRYYNKLQLSSTPATYYYINPRITQLEQYQAEYRQLFNLNPPLNIVRQPYQDIEKERMRNRFPLAVLLTQTPKTYEGVRFTCEGKITAIQTSKDWYYPSCTTCILKVQENDGIFDCRVHGPLEYPYYRYNFKGSLTDGTTTVTMTFFTPKANKIVGTDCGSLLAELNYPGPRDIPERLHTITGKTHIFLFCFNTSSKQALPEFVFDKILDGPPNTKQIEDKPSGSAPQQDLSESIVADIPDEEMLSAARRCSPTATKSIKIEMSPTTETEEEGLHAQKIIKSESGFAAVEQHNTGTITEQAHSSDMQTESNQGKQPISTITG</sequence>
<keyword evidence="4" id="KW-1185">Reference proteome</keyword>
<evidence type="ECO:0000259" key="2">
    <source>
        <dbReference type="Pfam" id="PF08646"/>
    </source>
</evidence>
<evidence type="ECO:0000313" key="4">
    <source>
        <dbReference type="Proteomes" id="UP000245207"/>
    </source>
</evidence>
<dbReference type="InterPro" id="IPR013955">
    <property type="entry name" value="Rep_factor-A_C"/>
</dbReference>
<dbReference type="EMBL" id="PKPP01004512">
    <property type="protein sequence ID" value="PWA64002.1"/>
    <property type="molecule type" value="Genomic_DNA"/>
</dbReference>
<feature type="region of interest" description="Disordered" evidence="1">
    <location>
        <begin position="376"/>
        <end position="401"/>
    </location>
</feature>